<dbReference type="AlphaFoldDB" id="A0A8J5XM73"/>
<dbReference type="CDD" id="cd18787">
    <property type="entry name" value="SF2_C_DEAD"/>
    <property type="match status" value="1"/>
</dbReference>
<dbReference type="OMA" id="IAAETRW"/>
<evidence type="ECO:0000256" key="3">
    <source>
        <dbReference type="ARBA" id="ARBA00022801"/>
    </source>
</evidence>
<evidence type="ECO:0000259" key="7">
    <source>
        <dbReference type="PROSITE" id="PS51192"/>
    </source>
</evidence>
<feature type="domain" description="Helicase C-terminal" evidence="8">
    <location>
        <begin position="301"/>
        <end position="454"/>
    </location>
</feature>
<keyword evidence="4 6" id="KW-0347">Helicase</keyword>
<organism evidence="9 10">
    <name type="scientific">Diacronema lutheri</name>
    <name type="common">Unicellular marine alga</name>
    <name type="synonym">Monochrysis lutheri</name>
    <dbReference type="NCBI Taxonomy" id="2081491"/>
    <lineage>
        <taxon>Eukaryota</taxon>
        <taxon>Haptista</taxon>
        <taxon>Haptophyta</taxon>
        <taxon>Pavlovophyceae</taxon>
        <taxon>Pavlovales</taxon>
        <taxon>Pavlovaceae</taxon>
        <taxon>Diacronema</taxon>
    </lineage>
</organism>
<dbReference type="GO" id="GO:0016787">
    <property type="term" value="F:hydrolase activity"/>
    <property type="evidence" value="ECO:0007669"/>
    <property type="project" value="UniProtKB-KW"/>
</dbReference>
<evidence type="ECO:0000313" key="10">
    <source>
        <dbReference type="Proteomes" id="UP000751190"/>
    </source>
</evidence>
<dbReference type="PANTHER" id="PTHR47958">
    <property type="entry name" value="ATP-DEPENDENT RNA HELICASE DBP3"/>
    <property type="match status" value="1"/>
</dbReference>
<proteinExistence type="inferred from homology"/>
<dbReference type="SMART" id="SM00487">
    <property type="entry name" value="DEXDc"/>
    <property type="match status" value="1"/>
</dbReference>
<dbReference type="Gene3D" id="3.40.50.300">
    <property type="entry name" value="P-loop containing nucleotide triphosphate hydrolases"/>
    <property type="match status" value="2"/>
</dbReference>
<dbReference type="PROSITE" id="PS51192">
    <property type="entry name" value="HELICASE_ATP_BIND_1"/>
    <property type="match status" value="1"/>
</dbReference>
<evidence type="ECO:0000259" key="8">
    <source>
        <dbReference type="PROSITE" id="PS51194"/>
    </source>
</evidence>
<dbReference type="Pfam" id="PF00270">
    <property type="entry name" value="DEAD"/>
    <property type="match status" value="1"/>
</dbReference>
<comment type="caution">
    <text evidence="9">The sequence shown here is derived from an EMBL/GenBank/DDBJ whole genome shotgun (WGS) entry which is preliminary data.</text>
</comment>
<gene>
    <name evidence="9" type="ORF">KFE25_012558</name>
</gene>
<dbReference type="Proteomes" id="UP000751190">
    <property type="component" value="Unassembled WGS sequence"/>
</dbReference>
<dbReference type="InterPro" id="IPR027417">
    <property type="entry name" value="P-loop_NTPase"/>
</dbReference>
<reference evidence="9" key="1">
    <citation type="submission" date="2021-05" db="EMBL/GenBank/DDBJ databases">
        <title>The genome of the haptophyte Pavlova lutheri (Diacronema luteri, Pavlovales) - a model for lipid biosynthesis in eukaryotic algae.</title>
        <authorList>
            <person name="Hulatt C.J."/>
            <person name="Posewitz M.C."/>
        </authorList>
    </citation>
    <scope>NUCLEOTIDE SEQUENCE</scope>
    <source>
        <strain evidence="9">NIVA-4/92</strain>
    </source>
</reference>
<dbReference type="Pfam" id="PF00271">
    <property type="entry name" value="Helicase_C"/>
    <property type="match status" value="1"/>
</dbReference>
<name>A0A8J5XM73_DIALT</name>
<dbReference type="InterPro" id="IPR011545">
    <property type="entry name" value="DEAD/DEAH_box_helicase_dom"/>
</dbReference>
<keyword evidence="10" id="KW-1185">Reference proteome</keyword>
<protein>
    <recommendedName>
        <fullName evidence="1">RNA helicase</fullName>
        <ecNumber evidence="1">3.6.4.13</ecNumber>
    </recommendedName>
</protein>
<feature type="domain" description="Helicase ATP-binding" evidence="7">
    <location>
        <begin position="100"/>
        <end position="271"/>
    </location>
</feature>
<sequence>MSAVLAQAPAAEAVEDLAASLQEAGTVAAPPEDADAAIEEIGLREKESDQVIDKSDKKDPLYAISITSFEDPALELGELILKGLYEMKFSRPSKIQAASLPKIKMGRNLLAQAHNGTGKTCCFVLGMLRIVTPDTTPQALCICPTRELAKQIEEEVLKMGKYLILHKGIKVKCILRDERWERGERITEQIVIGTPGKIVSLLNMKVLDGGSIRMFVLDEADEMLNLGGLGDQSKRIRQRLRKDVQTLFFSATYTDAVKRLATQLSMDNPWSQIEVKREHIFNDQVAQYFYRTNGVTEKLERLTEILSVVNVGQCIIFVHLRDTVEQLANTLTANGHPVSPLHGRMEAGARDKVLVDFRNGTTRFLVTTNVLSRGIDVPAVTLVINYDMPVRKGGTADPDTYLHRVGRTGRFGRKGSALNMIHDEKEMVVLKQIEAYFDRQGLIKEIPPDTDGEEFEKILNVQ</sequence>
<dbReference type="GO" id="GO:0003724">
    <property type="term" value="F:RNA helicase activity"/>
    <property type="evidence" value="ECO:0007669"/>
    <property type="project" value="UniProtKB-EC"/>
</dbReference>
<accession>A0A8J5XM73</accession>
<evidence type="ECO:0000313" key="9">
    <source>
        <dbReference type="EMBL" id="KAG8465195.1"/>
    </source>
</evidence>
<evidence type="ECO:0000256" key="1">
    <source>
        <dbReference type="ARBA" id="ARBA00012552"/>
    </source>
</evidence>
<dbReference type="OrthoDB" id="10265785at2759"/>
<dbReference type="InterPro" id="IPR000629">
    <property type="entry name" value="RNA-helicase_DEAD-box_CS"/>
</dbReference>
<evidence type="ECO:0000256" key="6">
    <source>
        <dbReference type="RuleBase" id="RU000492"/>
    </source>
</evidence>
<dbReference type="EC" id="3.6.4.13" evidence="1"/>
<dbReference type="GO" id="GO:0005524">
    <property type="term" value="F:ATP binding"/>
    <property type="evidence" value="ECO:0007669"/>
    <property type="project" value="UniProtKB-KW"/>
</dbReference>
<keyword evidence="5 6" id="KW-0067">ATP-binding</keyword>
<keyword evidence="3 6" id="KW-0378">Hydrolase</keyword>
<evidence type="ECO:0000256" key="5">
    <source>
        <dbReference type="ARBA" id="ARBA00022840"/>
    </source>
</evidence>
<dbReference type="EMBL" id="JAGTXO010000011">
    <property type="protein sequence ID" value="KAG8465195.1"/>
    <property type="molecule type" value="Genomic_DNA"/>
</dbReference>
<dbReference type="GO" id="GO:0003676">
    <property type="term" value="F:nucleic acid binding"/>
    <property type="evidence" value="ECO:0007669"/>
    <property type="project" value="InterPro"/>
</dbReference>
<dbReference type="SMART" id="SM00490">
    <property type="entry name" value="HELICc"/>
    <property type="match status" value="1"/>
</dbReference>
<evidence type="ECO:0000256" key="2">
    <source>
        <dbReference type="ARBA" id="ARBA00022741"/>
    </source>
</evidence>
<comment type="similarity">
    <text evidence="6">Belongs to the DEAD box helicase family.</text>
</comment>
<dbReference type="InterPro" id="IPR014001">
    <property type="entry name" value="Helicase_ATP-bd"/>
</dbReference>
<dbReference type="PROSITE" id="PS00039">
    <property type="entry name" value="DEAD_ATP_HELICASE"/>
    <property type="match status" value="1"/>
</dbReference>
<dbReference type="InterPro" id="IPR001650">
    <property type="entry name" value="Helicase_C-like"/>
</dbReference>
<dbReference type="PROSITE" id="PS51194">
    <property type="entry name" value="HELICASE_CTER"/>
    <property type="match status" value="1"/>
</dbReference>
<keyword evidence="2 6" id="KW-0547">Nucleotide-binding</keyword>
<evidence type="ECO:0000256" key="4">
    <source>
        <dbReference type="ARBA" id="ARBA00022806"/>
    </source>
</evidence>
<dbReference type="SUPFAM" id="SSF52540">
    <property type="entry name" value="P-loop containing nucleoside triphosphate hydrolases"/>
    <property type="match status" value="1"/>
</dbReference>